<evidence type="ECO:0000256" key="3">
    <source>
        <dbReference type="PROSITE-ProRule" id="PRU10141"/>
    </source>
</evidence>
<comment type="similarity">
    <text evidence="4">Belongs to the protein kinase superfamily.</text>
</comment>
<dbReference type="GO" id="GO:0044773">
    <property type="term" value="P:mitotic DNA damage checkpoint signaling"/>
    <property type="evidence" value="ECO:0007669"/>
    <property type="project" value="TreeGrafter"/>
</dbReference>
<dbReference type="PANTHER" id="PTHR44167">
    <property type="entry name" value="OVARIAN-SPECIFIC SERINE/THREONINE-PROTEIN KINASE LOK-RELATED"/>
    <property type="match status" value="1"/>
</dbReference>
<evidence type="ECO:0000259" key="5">
    <source>
        <dbReference type="PROSITE" id="PS50011"/>
    </source>
</evidence>
<dbReference type="Proteomes" id="UP000626109">
    <property type="component" value="Unassembled WGS sequence"/>
</dbReference>
<keyword evidence="4" id="KW-0808">Transferase</keyword>
<organism evidence="6 7">
    <name type="scientific">Polarella glacialis</name>
    <name type="common">Dinoflagellate</name>
    <dbReference type="NCBI Taxonomy" id="89957"/>
    <lineage>
        <taxon>Eukaryota</taxon>
        <taxon>Sar</taxon>
        <taxon>Alveolata</taxon>
        <taxon>Dinophyceae</taxon>
        <taxon>Suessiales</taxon>
        <taxon>Suessiaceae</taxon>
        <taxon>Polarella</taxon>
    </lineage>
</organism>
<dbReference type="GO" id="GO:0005524">
    <property type="term" value="F:ATP binding"/>
    <property type="evidence" value="ECO:0007669"/>
    <property type="project" value="UniProtKB-UniRule"/>
</dbReference>
<protein>
    <recommendedName>
        <fullName evidence="5">Protein kinase domain-containing protein</fullName>
    </recommendedName>
</protein>
<dbReference type="GO" id="GO:0005634">
    <property type="term" value="C:nucleus"/>
    <property type="evidence" value="ECO:0007669"/>
    <property type="project" value="TreeGrafter"/>
</dbReference>
<dbReference type="Gene3D" id="1.10.510.10">
    <property type="entry name" value="Transferase(Phosphotransferase) domain 1"/>
    <property type="match status" value="1"/>
</dbReference>
<dbReference type="PANTHER" id="PTHR44167:SF24">
    <property type="entry name" value="SERINE_THREONINE-PROTEIN KINASE CHK2"/>
    <property type="match status" value="1"/>
</dbReference>
<sequence>MAWCWQLGAAQNLLAARSKFQACYKIIRQLGEGSYGNVYEAETLCADGAVSSTPSRRVAVKCFKLSQDKSDDTKLVLRESFEKERFILARMEHPHIVKMYECFEERGSLWIALELCRGGELYEYISAKAQQRKHSGGALDEIEAKLYFRQMLHAVGFLHASRIVHRDLKSENFLLLGDPRTKAGSVIKLCDFGTLAVVWLLCKS</sequence>
<keyword evidence="2 3" id="KW-0067">ATP-binding</keyword>
<proteinExistence type="inferred from homology"/>
<evidence type="ECO:0000313" key="6">
    <source>
        <dbReference type="EMBL" id="CAE8717985.1"/>
    </source>
</evidence>
<feature type="binding site" evidence="3">
    <location>
        <position position="61"/>
    </location>
    <ligand>
        <name>ATP</name>
        <dbReference type="ChEBI" id="CHEBI:30616"/>
    </ligand>
</feature>
<reference evidence="6" key="1">
    <citation type="submission" date="2021-02" db="EMBL/GenBank/DDBJ databases">
        <authorList>
            <person name="Dougan E. K."/>
            <person name="Rhodes N."/>
            <person name="Thang M."/>
            <person name="Chan C."/>
        </authorList>
    </citation>
    <scope>NUCLEOTIDE SEQUENCE</scope>
</reference>
<dbReference type="InterPro" id="IPR017441">
    <property type="entry name" value="Protein_kinase_ATP_BS"/>
</dbReference>
<dbReference type="EMBL" id="CAJNNW010033282">
    <property type="protein sequence ID" value="CAE8717985.1"/>
    <property type="molecule type" value="Genomic_DNA"/>
</dbReference>
<evidence type="ECO:0000256" key="1">
    <source>
        <dbReference type="ARBA" id="ARBA00022741"/>
    </source>
</evidence>
<dbReference type="PROSITE" id="PS00108">
    <property type="entry name" value="PROTEIN_KINASE_ST"/>
    <property type="match status" value="1"/>
</dbReference>
<name>A0A813L2G5_POLGL</name>
<evidence type="ECO:0000256" key="4">
    <source>
        <dbReference type="RuleBase" id="RU000304"/>
    </source>
</evidence>
<evidence type="ECO:0000256" key="2">
    <source>
        <dbReference type="ARBA" id="ARBA00022840"/>
    </source>
</evidence>
<dbReference type="PROSITE" id="PS50011">
    <property type="entry name" value="PROTEIN_KINASE_DOM"/>
    <property type="match status" value="1"/>
</dbReference>
<evidence type="ECO:0000313" key="7">
    <source>
        <dbReference type="Proteomes" id="UP000626109"/>
    </source>
</evidence>
<dbReference type="SUPFAM" id="SSF56112">
    <property type="entry name" value="Protein kinase-like (PK-like)"/>
    <property type="match status" value="1"/>
</dbReference>
<feature type="domain" description="Protein kinase" evidence="5">
    <location>
        <begin position="24"/>
        <end position="204"/>
    </location>
</feature>
<dbReference type="Pfam" id="PF00069">
    <property type="entry name" value="Pkinase"/>
    <property type="match status" value="1"/>
</dbReference>
<dbReference type="GO" id="GO:0004674">
    <property type="term" value="F:protein serine/threonine kinase activity"/>
    <property type="evidence" value="ECO:0007669"/>
    <property type="project" value="UniProtKB-KW"/>
</dbReference>
<dbReference type="PROSITE" id="PS00107">
    <property type="entry name" value="PROTEIN_KINASE_ATP"/>
    <property type="match status" value="1"/>
</dbReference>
<comment type="caution">
    <text evidence="6">The sequence shown here is derived from an EMBL/GenBank/DDBJ whole genome shotgun (WGS) entry which is preliminary data.</text>
</comment>
<dbReference type="AlphaFoldDB" id="A0A813L2G5"/>
<dbReference type="InterPro" id="IPR000719">
    <property type="entry name" value="Prot_kinase_dom"/>
</dbReference>
<accession>A0A813L2G5</accession>
<dbReference type="SMART" id="SM00220">
    <property type="entry name" value="S_TKc"/>
    <property type="match status" value="1"/>
</dbReference>
<keyword evidence="4" id="KW-0418">Kinase</keyword>
<gene>
    <name evidence="6" type="ORF">PGLA2088_LOCUS39813</name>
</gene>
<dbReference type="InterPro" id="IPR011009">
    <property type="entry name" value="Kinase-like_dom_sf"/>
</dbReference>
<dbReference type="InterPro" id="IPR008271">
    <property type="entry name" value="Ser/Thr_kinase_AS"/>
</dbReference>
<keyword evidence="4" id="KW-0723">Serine/threonine-protein kinase</keyword>
<keyword evidence="1 3" id="KW-0547">Nucleotide-binding</keyword>